<proteinExistence type="predicted"/>
<dbReference type="EMBL" id="CM051402">
    <property type="protein sequence ID" value="KAJ4711632.1"/>
    <property type="molecule type" value="Genomic_DNA"/>
</dbReference>
<reference evidence="1 2" key="1">
    <citation type="journal article" date="2023" name="Science">
        <title>Complex scaffold remodeling in plant triterpene biosynthesis.</title>
        <authorList>
            <person name="De La Pena R."/>
            <person name="Hodgson H."/>
            <person name="Liu J.C."/>
            <person name="Stephenson M.J."/>
            <person name="Martin A.C."/>
            <person name="Owen C."/>
            <person name="Harkess A."/>
            <person name="Leebens-Mack J."/>
            <person name="Jimenez L.E."/>
            <person name="Osbourn A."/>
            <person name="Sattely E.S."/>
        </authorList>
    </citation>
    <scope>NUCLEOTIDE SEQUENCE [LARGE SCALE GENOMIC DNA]</scope>
    <source>
        <strain evidence="2">cv. JPN11</strain>
        <tissue evidence="1">Leaf</tissue>
    </source>
</reference>
<dbReference type="Proteomes" id="UP001164539">
    <property type="component" value="Chromosome 9"/>
</dbReference>
<protein>
    <submittedName>
        <fullName evidence="1">Interferon-activable protein</fullName>
    </submittedName>
</protein>
<name>A0ACC1XL34_MELAZ</name>
<sequence length="362" mass="41222">MEPAKIDWKRIESVFVEDGLYENINAPKWVDFLAAEDEASVDVEAWFCRPDCKHPKTAEDFLRTPPTSKFLRSIERLPFGDRKQRDARLKRSGLSQSSFPSNEKPKLNENTENQNPNLATIQHQIKTVKAAIKSSGEKSRLINDIKQNDDVLPRLKSTLSARNLFAGKDILHHITDFCNELKKLATRARERENVEKLNEKNSQLGEKKEVANEKPSAVLGQLEGSDKERKPLLEMEKENSEGIEKESAKEKPRRKKKFEEAENLPVPLNLENVKNKGADRVLQIRTNPPSPQCFSANRTATKITPSKSSTYRSMERKILQELEQNKEVTKGTERGTSVSIVEGREARALDVFWFLKPCTLSG</sequence>
<organism evidence="1 2">
    <name type="scientific">Melia azedarach</name>
    <name type="common">Chinaberry tree</name>
    <dbReference type="NCBI Taxonomy" id="155640"/>
    <lineage>
        <taxon>Eukaryota</taxon>
        <taxon>Viridiplantae</taxon>
        <taxon>Streptophyta</taxon>
        <taxon>Embryophyta</taxon>
        <taxon>Tracheophyta</taxon>
        <taxon>Spermatophyta</taxon>
        <taxon>Magnoliopsida</taxon>
        <taxon>eudicotyledons</taxon>
        <taxon>Gunneridae</taxon>
        <taxon>Pentapetalae</taxon>
        <taxon>rosids</taxon>
        <taxon>malvids</taxon>
        <taxon>Sapindales</taxon>
        <taxon>Meliaceae</taxon>
        <taxon>Melia</taxon>
    </lineage>
</organism>
<evidence type="ECO:0000313" key="2">
    <source>
        <dbReference type="Proteomes" id="UP001164539"/>
    </source>
</evidence>
<evidence type="ECO:0000313" key="1">
    <source>
        <dbReference type="EMBL" id="KAJ4711632.1"/>
    </source>
</evidence>
<accession>A0ACC1XL34</accession>
<keyword evidence="2" id="KW-1185">Reference proteome</keyword>
<comment type="caution">
    <text evidence="1">The sequence shown here is derived from an EMBL/GenBank/DDBJ whole genome shotgun (WGS) entry which is preliminary data.</text>
</comment>
<gene>
    <name evidence="1" type="ORF">OWV82_017620</name>
</gene>